<sequence length="186" mass="20984">MTQNTVIVVGGPAGTGKTTIAELLSAQFACPFIEGDSLHPPENIEKMSKGIPLTDEDRWGWLRQLSEEASEKAISPENKSKICIVLCSMLKRVYRSYIKKSSSEKFPHNELKFRFLFLHTTFEDLMKRVSGRKGHYMKSDMVKSQYDIMEIPNGDELVANGGECLAVDTTNKTPEEILRDIINQIN</sequence>
<reference evidence="1" key="1">
    <citation type="submission" date="2023-04" db="EMBL/GenBank/DDBJ databases">
        <title>Draft Genome sequencing of Naganishia species isolated from polar environments using Oxford Nanopore Technology.</title>
        <authorList>
            <person name="Leo P."/>
            <person name="Venkateswaran K."/>
        </authorList>
    </citation>
    <scope>NUCLEOTIDE SEQUENCE</scope>
    <source>
        <strain evidence="1">MNA-CCFEE 5261</strain>
    </source>
</reference>
<dbReference type="EMBL" id="JASBWR010000097">
    <property type="protein sequence ID" value="KAJ9095905.1"/>
    <property type="molecule type" value="Genomic_DNA"/>
</dbReference>
<comment type="caution">
    <text evidence="1">The sequence shown here is derived from an EMBL/GenBank/DDBJ whole genome shotgun (WGS) entry which is preliminary data.</text>
</comment>
<keyword evidence="2" id="KW-1185">Reference proteome</keyword>
<name>A0ACC2V979_9TREE</name>
<organism evidence="1 2">
    <name type="scientific">Naganishia cerealis</name>
    <dbReference type="NCBI Taxonomy" id="610337"/>
    <lineage>
        <taxon>Eukaryota</taxon>
        <taxon>Fungi</taxon>
        <taxon>Dikarya</taxon>
        <taxon>Basidiomycota</taxon>
        <taxon>Agaricomycotina</taxon>
        <taxon>Tremellomycetes</taxon>
        <taxon>Filobasidiales</taxon>
        <taxon>Filobasidiaceae</taxon>
        <taxon>Naganishia</taxon>
    </lineage>
</organism>
<protein>
    <submittedName>
        <fullName evidence="1">Uncharacterized protein</fullName>
    </submittedName>
</protein>
<accession>A0ACC2V979</accession>
<gene>
    <name evidence="1" type="ORF">QFC19_007394</name>
</gene>
<evidence type="ECO:0000313" key="2">
    <source>
        <dbReference type="Proteomes" id="UP001241377"/>
    </source>
</evidence>
<evidence type="ECO:0000313" key="1">
    <source>
        <dbReference type="EMBL" id="KAJ9095905.1"/>
    </source>
</evidence>
<proteinExistence type="predicted"/>
<dbReference type="Proteomes" id="UP001241377">
    <property type="component" value="Unassembled WGS sequence"/>
</dbReference>